<sequence length="454" mass="50843">MRAIIAEFITSDVDTGLATHLEFSKNKSQNIFCSRINRETSEVQPEEEEESDNSDEVTVTSSMNSDEEEEQISSVEKFGLMVRQGIEYAQEKSALQRVKGLTQLRQILQTRAAEDCELDNLHVTICDCIERCLKRGAGNAEKVAAVRLASMLMITSLNLTDGLSDEIYLVLQPPLLSICQDPTVAFAVREEACKAAAMLAYFGAVEYTHLQDTLNSLHNVFSKALPKGNGELPNLQAPCLLMHSAALQGFVLLLTLAHKEDVLTRTPSLLAELTSVLETRDLEMRTEAGVGVAMLFELARESPAFGFKRVNELLNVLNELATDSQKHRSKKERKTQRAVFRTIVTSIEEESRPAEAVYLAHKRAKDTIEIDSWAVKCRFDAVLHALEGGLNVHFIHNQGLRSSFGLDACPAVMEQECKDERKNRRRLAELMSKERNLLRNKCRDNRAIAVTYDD</sequence>
<evidence type="ECO:0000259" key="3">
    <source>
        <dbReference type="Pfam" id="PF04836"/>
    </source>
</evidence>
<dbReference type="Pfam" id="PF04836">
    <property type="entry name" value="IFRD_C"/>
    <property type="match status" value="1"/>
</dbReference>
<comment type="caution">
    <text evidence="5">The sequence shown here is derived from an EMBL/GenBank/DDBJ whole genome shotgun (WGS) entry which is preliminary data.</text>
</comment>
<evidence type="ECO:0008006" key="6">
    <source>
        <dbReference type="Google" id="ProtNLM"/>
    </source>
</evidence>
<dbReference type="SUPFAM" id="SSF48371">
    <property type="entry name" value="ARM repeat"/>
    <property type="match status" value="1"/>
</dbReference>
<organism evidence="5">
    <name type="scientific">Hyalella azteca</name>
    <name type="common">Amphipod</name>
    <dbReference type="NCBI Taxonomy" id="294128"/>
    <lineage>
        <taxon>Eukaryota</taxon>
        <taxon>Metazoa</taxon>
        <taxon>Ecdysozoa</taxon>
        <taxon>Arthropoda</taxon>
        <taxon>Crustacea</taxon>
        <taxon>Multicrustacea</taxon>
        <taxon>Malacostraca</taxon>
        <taxon>Eumalacostraca</taxon>
        <taxon>Peracarida</taxon>
        <taxon>Amphipoda</taxon>
        <taxon>Senticaudata</taxon>
        <taxon>Talitrida</taxon>
        <taxon>Talitroidea</taxon>
        <taxon>Hyalellidae</taxon>
        <taxon>Hyalella</taxon>
    </lineage>
</organism>
<feature type="compositionally biased region" description="Acidic residues" evidence="2">
    <location>
        <begin position="44"/>
        <end position="55"/>
    </location>
</feature>
<dbReference type="OrthoDB" id="18978at2759"/>
<dbReference type="PANTHER" id="PTHR12354">
    <property type="entry name" value="INTERFERON-RELATED DEVELOPMENTAL REGULATOR"/>
    <property type="match status" value="1"/>
</dbReference>
<dbReference type="EMBL" id="JQDR03013311">
    <property type="protein sequence ID" value="KAA0189828.1"/>
    <property type="molecule type" value="Genomic_DNA"/>
</dbReference>
<evidence type="ECO:0000313" key="5">
    <source>
        <dbReference type="EMBL" id="KAA0189828.1"/>
    </source>
</evidence>
<feature type="domain" description="Interferon-related developmental regulator N-terminal" evidence="4">
    <location>
        <begin position="60"/>
        <end position="348"/>
    </location>
</feature>
<proteinExistence type="inferred from homology"/>
<dbReference type="InterPro" id="IPR039777">
    <property type="entry name" value="IFRD"/>
</dbReference>
<evidence type="ECO:0000256" key="2">
    <source>
        <dbReference type="SAM" id="MobiDB-lite"/>
    </source>
</evidence>
<dbReference type="PANTHER" id="PTHR12354:SF1">
    <property type="entry name" value="INTERFERON-RELATED DEVELOPMENTAL REGULATOR 1"/>
    <property type="match status" value="1"/>
</dbReference>
<evidence type="ECO:0000256" key="1">
    <source>
        <dbReference type="ARBA" id="ARBA00008828"/>
    </source>
</evidence>
<gene>
    <name evidence="5" type="ORF">HAZT_HAZT003278</name>
</gene>
<feature type="region of interest" description="Disordered" evidence="2">
    <location>
        <begin position="39"/>
        <end position="70"/>
    </location>
</feature>
<dbReference type="InterPro" id="IPR006921">
    <property type="entry name" value="Interferon-rel_develop_reg_C"/>
</dbReference>
<protein>
    <recommendedName>
        <fullName evidence="6">Interferon-related developmental regulator N-terminal domain-containing protein</fullName>
    </recommendedName>
</protein>
<dbReference type="Pfam" id="PF05004">
    <property type="entry name" value="IFRD"/>
    <property type="match status" value="1"/>
</dbReference>
<comment type="similarity">
    <text evidence="1">Belongs to the IFRD family.</text>
</comment>
<accession>A0A6A0GWQ4</accession>
<reference evidence="5" key="2">
    <citation type="journal article" date="2018" name="Environ. Sci. Technol.">
        <title>The Toxicogenome of Hyalella azteca: A Model for Sediment Ecotoxicology and Evolutionary Toxicology.</title>
        <authorList>
            <person name="Poynton H.C."/>
            <person name="Hasenbein S."/>
            <person name="Benoit J.B."/>
            <person name="Sepulveda M.S."/>
            <person name="Poelchau M.F."/>
            <person name="Hughes D.S.T."/>
            <person name="Murali S.C."/>
            <person name="Chen S."/>
            <person name="Glastad K.M."/>
            <person name="Goodisman M.A.D."/>
            <person name="Werren J.H."/>
            <person name="Vineis J.H."/>
            <person name="Bowen J.L."/>
            <person name="Friedrich M."/>
            <person name="Jones J."/>
            <person name="Robertson H.M."/>
            <person name="Feyereisen R."/>
            <person name="Mechler-Hickson A."/>
            <person name="Mathers N."/>
            <person name="Lee C.E."/>
            <person name="Colbourne J.K."/>
            <person name="Biales A."/>
            <person name="Johnston J.S."/>
            <person name="Wellborn G.A."/>
            <person name="Rosendale A.J."/>
            <person name="Cridge A.G."/>
            <person name="Munoz-Torres M.C."/>
            <person name="Bain P.A."/>
            <person name="Manny A.R."/>
            <person name="Major K.M."/>
            <person name="Lambert F.N."/>
            <person name="Vulpe C.D."/>
            <person name="Tuck P."/>
            <person name="Blalock B.J."/>
            <person name="Lin Y.Y."/>
            <person name="Smith M.E."/>
            <person name="Ochoa-Acuna H."/>
            <person name="Chen M.M."/>
            <person name="Childers C.P."/>
            <person name="Qu J."/>
            <person name="Dugan S."/>
            <person name="Lee S.L."/>
            <person name="Chao H."/>
            <person name="Dinh H."/>
            <person name="Han Y."/>
            <person name="Doddapaneni H."/>
            <person name="Worley K.C."/>
            <person name="Muzny D.M."/>
            <person name="Gibbs R.A."/>
            <person name="Richards S."/>
        </authorList>
    </citation>
    <scope>NUCLEOTIDE SEQUENCE</scope>
    <source>
        <strain evidence="5">HAZT.00-mixed</strain>
        <tissue evidence="5">Whole organism</tissue>
    </source>
</reference>
<reference evidence="5" key="1">
    <citation type="submission" date="2014-08" db="EMBL/GenBank/DDBJ databases">
        <authorList>
            <person name="Murali S."/>
            <person name="Richards S."/>
            <person name="Bandaranaike D."/>
            <person name="Bellair M."/>
            <person name="Blankenburg K."/>
            <person name="Chao H."/>
            <person name="Dinh H."/>
            <person name="Doddapaneni H."/>
            <person name="Dugan-Rocha S."/>
            <person name="Elkadiri S."/>
            <person name="Gnanaolivu R."/>
            <person name="Hughes D."/>
            <person name="Lee S."/>
            <person name="Li M."/>
            <person name="Ming W."/>
            <person name="Munidasa M."/>
            <person name="Muniz J."/>
            <person name="Nguyen L."/>
            <person name="Osuji N."/>
            <person name="Pu L.-L."/>
            <person name="Puazo M."/>
            <person name="Skinner E."/>
            <person name="Qu C."/>
            <person name="Quiroz J."/>
            <person name="Raj R."/>
            <person name="Weissenberger G."/>
            <person name="Xin Y."/>
            <person name="Zou X."/>
            <person name="Han Y."/>
            <person name="Worley K."/>
            <person name="Muzny D."/>
            <person name="Gibbs R."/>
        </authorList>
    </citation>
    <scope>NUCLEOTIDE SEQUENCE</scope>
    <source>
        <strain evidence="5">HAZT.00-mixed</strain>
        <tissue evidence="5">Whole organism</tissue>
    </source>
</reference>
<dbReference type="Proteomes" id="UP000711488">
    <property type="component" value="Unassembled WGS sequence"/>
</dbReference>
<evidence type="ECO:0000259" key="4">
    <source>
        <dbReference type="Pfam" id="PF05004"/>
    </source>
</evidence>
<reference evidence="5" key="3">
    <citation type="submission" date="2019-06" db="EMBL/GenBank/DDBJ databases">
        <authorList>
            <person name="Poynton C."/>
            <person name="Hasenbein S."/>
            <person name="Benoit J.B."/>
            <person name="Sepulveda M.S."/>
            <person name="Poelchau M.F."/>
            <person name="Murali S.C."/>
            <person name="Chen S."/>
            <person name="Glastad K.M."/>
            <person name="Werren J.H."/>
            <person name="Vineis J.H."/>
            <person name="Bowen J.L."/>
            <person name="Friedrich M."/>
            <person name="Jones J."/>
            <person name="Robertson H.M."/>
            <person name="Feyereisen R."/>
            <person name="Mechler-Hickson A."/>
            <person name="Mathers N."/>
            <person name="Lee C.E."/>
            <person name="Colbourne J.K."/>
            <person name="Biales A."/>
            <person name="Johnston J.S."/>
            <person name="Wellborn G.A."/>
            <person name="Rosendale A.J."/>
            <person name="Cridge A.G."/>
            <person name="Munoz-Torres M.C."/>
            <person name="Bain P.A."/>
            <person name="Manny A.R."/>
            <person name="Major K.M."/>
            <person name="Lambert F.N."/>
            <person name="Vulpe C.D."/>
            <person name="Tuck P."/>
            <person name="Blalock B.J."/>
            <person name="Lin Y.-Y."/>
            <person name="Smith M.E."/>
            <person name="Ochoa-Acuna H."/>
            <person name="Chen M.-J.M."/>
            <person name="Childers C.P."/>
            <person name="Qu J."/>
            <person name="Dugan S."/>
            <person name="Lee S.L."/>
            <person name="Chao H."/>
            <person name="Dinh H."/>
            <person name="Han Y."/>
            <person name="Doddapaneni H."/>
            <person name="Worley K.C."/>
            <person name="Muzny D.M."/>
            <person name="Gibbs R.A."/>
            <person name="Richards S."/>
        </authorList>
    </citation>
    <scope>NUCLEOTIDE SEQUENCE</scope>
    <source>
        <strain evidence="5">HAZT.00-mixed</strain>
        <tissue evidence="5">Whole organism</tissue>
    </source>
</reference>
<dbReference type="InterPro" id="IPR007701">
    <property type="entry name" value="Interferon-rel_develop_reg_N"/>
</dbReference>
<dbReference type="AlphaFoldDB" id="A0A6A0GWQ4"/>
<name>A0A6A0GWQ4_HYAAZ</name>
<feature type="domain" description="Interferon-related developmental regulator C-terminal" evidence="3">
    <location>
        <begin position="400"/>
        <end position="446"/>
    </location>
</feature>
<dbReference type="InterPro" id="IPR016024">
    <property type="entry name" value="ARM-type_fold"/>
</dbReference>